<evidence type="ECO:0000256" key="9">
    <source>
        <dbReference type="ARBA" id="ARBA00023180"/>
    </source>
</evidence>
<dbReference type="PROSITE" id="PS51885">
    <property type="entry name" value="NEPRILYSIN"/>
    <property type="match status" value="1"/>
</dbReference>
<dbReference type="GO" id="GO:0005886">
    <property type="term" value="C:plasma membrane"/>
    <property type="evidence" value="ECO:0007669"/>
    <property type="project" value="TreeGrafter"/>
</dbReference>
<evidence type="ECO:0000313" key="13">
    <source>
        <dbReference type="EMBL" id="SNX37351.1"/>
    </source>
</evidence>
<keyword evidence="10" id="KW-0732">Signal</keyword>
<dbReference type="GO" id="GO:0016485">
    <property type="term" value="P:protein processing"/>
    <property type="evidence" value="ECO:0007669"/>
    <property type="project" value="TreeGrafter"/>
</dbReference>
<keyword evidence="3" id="KW-0645">Protease</keyword>
<dbReference type="PANTHER" id="PTHR11733">
    <property type="entry name" value="ZINC METALLOPROTEASE FAMILY M13 NEPRILYSIN-RELATED"/>
    <property type="match status" value="1"/>
</dbReference>
<name>A0A4Q8KBR0_HADCE</name>
<evidence type="ECO:0000256" key="1">
    <source>
        <dbReference type="ARBA" id="ARBA00001947"/>
    </source>
</evidence>
<dbReference type="InterPro" id="IPR000718">
    <property type="entry name" value="Peptidase_M13"/>
</dbReference>
<keyword evidence="9" id="KW-0325">Glycoprotein</keyword>
<comment type="similarity">
    <text evidence="2">Belongs to the peptidase M13 family.</text>
</comment>
<keyword evidence="6" id="KW-0862">Zinc</keyword>
<feature type="signal peptide" evidence="10">
    <location>
        <begin position="1"/>
        <end position="22"/>
    </location>
</feature>
<proteinExistence type="inferred from homology"/>
<dbReference type="InterPro" id="IPR042089">
    <property type="entry name" value="Peptidase_M13_dom_2"/>
</dbReference>
<evidence type="ECO:0000256" key="7">
    <source>
        <dbReference type="ARBA" id="ARBA00023049"/>
    </source>
</evidence>
<dbReference type="InterPro" id="IPR018497">
    <property type="entry name" value="Peptidase_M13_C"/>
</dbReference>
<organism evidence="13">
    <name type="scientific">Hadronyche cerberea</name>
    <name type="common">Southern tree funnel-web spider</name>
    <dbReference type="NCBI Taxonomy" id="1107879"/>
    <lineage>
        <taxon>Eukaryota</taxon>
        <taxon>Metazoa</taxon>
        <taxon>Ecdysozoa</taxon>
        <taxon>Arthropoda</taxon>
        <taxon>Chelicerata</taxon>
        <taxon>Arachnida</taxon>
        <taxon>Araneae</taxon>
        <taxon>Mygalomorphae</taxon>
        <taxon>Avicularoidea</taxon>
        <taxon>Hexathelidae</taxon>
        <taxon>Hadronyche</taxon>
    </lineage>
</organism>
<evidence type="ECO:0000259" key="12">
    <source>
        <dbReference type="Pfam" id="PF05649"/>
    </source>
</evidence>
<evidence type="ECO:0000256" key="3">
    <source>
        <dbReference type="ARBA" id="ARBA00022670"/>
    </source>
</evidence>
<reference evidence="13" key="1">
    <citation type="submission" date="2017-05" db="EMBL/GenBank/DDBJ databases">
        <authorList>
            <person name="QRISCLOUD D."/>
        </authorList>
    </citation>
    <scope>NUCLEOTIDE SEQUENCE</scope>
</reference>
<dbReference type="AlphaFoldDB" id="A0A4Q8KBR0"/>
<accession>A0A4Q8KBR0</accession>
<evidence type="ECO:0000256" key="8">
    <source>
        <dbReference type="ARBA" id="ARBA00023157"/>
    </source>
</evidence>
<dbReference type="Gene3D" id="3.40.390.10">
    <property type="entry name" value="Collagenase (Catalytic Domain)"/>
    <property type="match status" value="1"/>
</dbReference>
<keyword evidence="4" id="KW-0479">Metal-binding</keyword>
<dbReference type="SUPFAM" id="SSF55486">
    <property type="entry name" value="Metalloproteases ('zincins'), catalytic domain"/>
    <property type="match status" value="1"/>
</dbReference>
<evidence type="ECO:0000256" key="4">
    <source>
        <dbReference type="ARBA" id="ARBA00022723"/>
    </source>
</evidence>
<evidence type="ECO:0000256" key="2">
    <source>
        <dbReference type="ARBA" id="ARBA00007357"/>
    </source>
</evidence>
<dbReference type="PANTHER" id="PTHR11733:SF237">
    <property type="entry name" value="NEPRILYSIN-LIKE 4"/>
    <property type="match status" value="1"/>
</dbReference>
<dbReference type="Pfam" id="PF05649">
    <property type="entry name" value="Peptidase_M13_N"/>
    <property type="match status" value="1"/>
</dbReference>
<dbReference type="InterPro" id="IPR008753">
    <property type="entry name" value="Peptidase_M13_N"/>
</dbReference>
<dbReference type="Pfam" id="PF01431">
    <property type="entry name" value="Peptidase_M13"/>
    <property type="match status" value="1"/>
</dbReference>
<evidence type="ECO:0000259" key="11">
    <source>
        <dbReference type="Pfam" id="PF01431"/>
    </source>
</evidence>
<sequence>MAIVFLAALCIVASRITLPSESAPSYRQESEECTSPECQEAARALLESMDTTADPCQNFYRYACGGWIDRHPIPPEKGRYSAFDALDDQVSENVAGILKNATNESHERPVLQSALFFQGCIDEEARETQGLHPLKNLLSSIGGWPMANPDWTSDGYHWQTQIANIRRILGIRPMINVDVAPDANHTSQHIIYLDQPQFGLGRNQLVNLNSSDRNRAMIAAYKSFMVATGKLLNPNIDETQLASDAEQIIQFESSLAQLSKPQEERRDASLLYNKMTVAEVQSATENTYFEWTDFLNIVFSEFPKVTDATDVIISAKDYIKNMVKLSRKTDARILANYIVWIVLKKIGPHTTRQFRDNEFNFKKVQMGIQKNTKLERVCTEQTIGLLGFAVGRLYVDKYFSEEKKRDADQLVENIRSAYKSTLTSNTWMDIVTRNKAIDKLEAMINMMGYPQWIKNNSRLNSYYSSVSNIDRNKYFASLLKVTEAITAITLQKWNQPTDRANDWITEPPVVDAFYNPSANSITFPAGIWNLPFYEYSRTQALNYGGIGCVIGHEMSHGFDDQGGQFDAEGNLVNWWSEETKEKFKQKADCFRTQYSNYVDPTTNMHLNGNNTVGENIADNGAVRNAFIAYKMQQRLLAGNNVMRNKRLPGVSATPDQLFFLGFSSMWCGAERKESLEFTIQYDPHAPFDFRAVIPLTNSEAFAEAFNCPLGSPMNPEDKCLLW</sequence>
<feature type="domain" description="Peptidase M13 N-terminal" evidence="12">
    <location>
        <begin position="55"/>
        <end position="450"/>
    </location>
</feature>
<feature type="chain" id="PRO_5020714248" evidence="10">
    <location>
        <begin position="23"/>
        <end position="722"/>
    </location>
</feature>
<keyword evidence="7" id="KW-0482">Metalloprotease</keyword>
<evidence type="ECO:0000256" key="6">
    <source>
        <dbReference type="ARBA" id="ARBA00022833"/>
    </source>
</evidence>
<dbReference type="FunFam" id="3.40.390.10:FF:000076">
    <property type="entry name" value="membrane metallo-endopeptidase-like 1"/>
    <property type="match status" value="1"/>
</dbReference>
<feature type="domain" description="Peptidase M13 C-terminal" evidence="11">
    <location>
        <begin position="512"/>
        <end position="719"/>
    </location>
</feature>
<protein>
    <submittedName>
        <fullName evidence="13">U6-Hexatoxin-Hc1c_1</fullName>
    </submittedName>
</protein>
<evidence type="ECO:0000256" key="10">
    <source>
        <dbReference type="SAM" id="SignalP"/>
    </source>
</evidence>
<dbReference type="GO" id="GO:0046872">
    <property type="term" value="F:metal ion binding"/>
    <property type="evidence" value="ECO:0007669"/>
    <property type="project" value="UniProtKB-KW"/>
</dbReference>
<comment type="cofactor">
    <cofactor evidence="1">
        <name>Zn(2+)</name>
        <dbReference type="ChEBI" id="CHEBI:29105"/>
    </cofactor>
</comment>
<dbReference type="GO" id="GO:0004222">
    <property type="term" value="F:metalloendopeptidase activity"/>
    <property type="evidence" value="ECO:0007669"/>
    <property type="project" value="InterPro"/>
</dbReference>
<dbReference type="Gene3D" id="1.10.1380.10">
    <property type="entry name" value="Neutral endopeptidase , domain2"/>
    <property type="match status" value="1"/>
</dbReference>
<keyword evidence="5" id="KW-0378">Hydrolase</keyword>
<evidence type="ECO:0000256" key="5">
    <source>
        <dbReference type="ARBA" id="ARBA00022801"/>
    </source>
</evidence>
<dbReference type="CDD" id="cd08662">
    <property type="entry name" value="M13"/>
    <property type="match status" value="1"/>
</dbReference>
<reference evidence="13" key="2">
    <citation type="submission" date="2019-05" db="EMBL/GenBank/DDBJ databases">
        <title>Unravelling the molecular evolution of spider venoms.</title>
        <authorList>
            <person name="Pineda S."/>
        </authorList>
    </citation>
    <scope>NUCLEOTIDE SEQUENCE</scope>
</reference>
<keyword evidence="8" id="KW-1015">Disulfide bond</keyword>
<dbReference type="PRINTS" id="PR00786">
    <property type="entry name" value="NEPRILYSIN"/>
</dbReference>
<dbReference type="EMBL" id="HAHJ01000666">
    <property type="protein sequence ID" value="SNX37351.1"/>
    <property type="molecule type" value="Transcribed_RNA"/>
</dbReference>
<dbReference type="InterPro" id="IPR024079">
    <property type="entry name" value="MetalloPept_cat_dom_sf"/>
</dbReference>